<feature type="region of interest" description="Disordered" evidence="2">
    <location>
        <begin position="23"/>
        <end position="54"/>
    </location>
</feature>
<evidence type="ECO:0000313" key="5">
    <source>
        <dbReference type="Proteomes" id="UP000277537"/>
    </source>
</evidence>
<evidence type="ECO:0000256" key="1">
    <source>
        <dbReference type="ARBA" id="ARBA00022729"/>
    </source>
</evidence>
<proteinExistence type="predicted"/>
<evidence type="ECO:0000256" key="2">
    <source>
        <dbReference type="SAM" id="MobiDB-lite"/>
    </source>
</evidence>
<dbReference type="EMBL" id="RHXE01000045">
    <property type="protein sequence ID" value="RSE20072.1"/>
    <property type="molecule type" value="Genomic_DNA"/>
</dbReference>
<feature type="compositionally biased region" description="Polar residues" evidence="2">
    <location>
        <begin position="23"/>
        <end position="35"/>
    </location>
</feature>
<accession>A0A3R9FKS5</accession>
<dbReference type="Gene3D" id="2.60.40.1220">
    <property type="match status" value="1"/>
</dbReference>
<dbReference type="InterPro" id="IPR014755">
    <property type="entry name" value="Cu-Rt/internalin_Ig-like"/>
</dbReference>
<keyword evidence="1" id="KW-0732">Signal</keyword>
<organism evidence="4 5">
    <name type="scientific">Acinetobacter johnsonii</name>
    <dbReference type="NCBI Taxonomy" id="40214"/>
    <lineage>
        <taxon>Bacteria</taxon>
        <taxon>Pseudomonadati</taxon>
        <taxon>Pseudomonadota</taxon>
        <taxon>Gammaproteobacteria</taxon>
        <taxon>Moraxellales</taxon>
        <taxon>Moraxellaceae</taxon>
        <taxon>Acinetobacter</taxon>
    </lineage>
</organism>
<name>A0A3R9FKS5_ACIJO</name>
<sequence>MKKLGQTLILTISVSALLGCNSDSPDQVMIPTTPTEDVGQPEKPTQPEKPVPTISLSTYTPGTTEGGSSDASTAVALDDNFIIVADDEANILRVYPKNGGAAIAAWNFEENGPMFKKELDIEASALLADNIVVFTGSHGNKKDGGDAMADRSHMFSVKITGTGKDTKFEYLGKYSDLESNLTEWDHSNQHGLGKDHFGLVQSAADGSVPERTHGFAIEGMTATHDESALLLGFRAPQLDTGTRAKALIIPVTNYAQLLKGTATSATFGKAIELNLGGRGVRSISKHLNNEYLIVAGPALANRNEIKEAFALYLWDGNPDSPARELNHSLEQMRIDSKGSIETIVERYNPSADVQLLLDNGDSIWPDQTAISKDLEDKDQRFQGGFVTISDTKNDVIAPSLVKISPEKNVMGVNTDTTIQLWFDEGVQFSTGDFKIYKGDTLVETIAANSPQVTLDFNRITITPKQKLDYETNYRVEMGAMIQDHQANKVPAGEMTQFKTAGQPTPLKAGDLYFMGGNAEAPDAIAFILMKDVDGGTEIYFSDRDYSIKEEKFWKRDKNGGGEPATNEGVFRWTADRFIKAGSIITIQTDTEASPIANIGQVLGTPSGIGKEETMFAMIGTEVADLQDGSAGLITKNGQFLASITLGGVTDNDIPAEIVNYSMKFLPEGKADQTNAIFDTAKCGFDRTNLATFASNIKDQSCWKLSFKSAGAAGWPLIEENSLFKNAVIR</sequence>
<feature type="domain" description="SbsA Ig-like" evidence="3">
    <location>
        <begin position="394"/>
        <end position="499"/>
    </location>
</feature>
<dbReference type="InterPro" id="IPR032812">
    <property type="entry name" value="SbsA_Ig"/>
</dbReference>
<dbReference type="RefSeq" id="WP_125274738.1">
    <property type="nucleotide sequence ID" value="NZ_RHXE01000045.1"/>
</dbReference>
<comment type="caution">
    <text evidence="4">The sequence shown here is derived from an EMBL/GenBank/DDBJ whole genome shotgun (WGS) entry which is preliminary data.</text>
</comment>
<dbReference type="AlphaFoldDB" id="A0A3R9FKS5"/>
<dbReference type="PROSITE" id="PS51257">
    <property type="entry name" value="PROKAR_LIPOPROTEIN"/>
    <property type="match status" value="1"/>
</dbReference>
<dbReference type="Pfam" id="PF13205">
    <property type="entry name" value="Big_5"/>
    <property type="match status" value="1"/>
</dbReference>
<protein>
    <recommendedName>
        <fullName evidence="3">SbsA Ig-like domain-containing protein</fullName>
    </recommendedName>
</protein>
<evidence type="ECO:0000259" key="3">
    <source>
        <dbReference type="Pfam" id="PF13205"/>
    </source>
</evidence>
<reference evidence="4 5" key="1">
    <citation type="submission" date="2018-10" db="EMBL/GenBank/DDBJ databases">
        <title>Transmission dynamics of multidrug resistant bacteria on intensive care unit surfaces.</title>
        <authorList>
            <person name="D'Souza A.W."/>
            <person name="Potter R.F."/>
            <person name="Wallace M."/>
            <person name="Shupe A."/>
            <person name="Patel S."/>
            <person name="Sun S."/>
            <person name="Gul D."/>
            <person name="Kwon J.H."/>
            <person name="Andleeb S."/>
            <person name="Burnham C.-A.D."/>
            <person name="Dantas G."/>
        </authorList>
    </citation>
    <scope>NUCLEOTIDE SEQUENCE [LARGE SCALE GENOMIC DNA]</scope>
    <source>
        <strain evidence="4 5">AJ_385</strain>
    </source>
</reference>
<evidence type="ECO:0000313" key="4">
    <source>
        <dbReference type="EMBL" id="RSE20072.1"/>
    </source>
</evidence>
<dbReference type="Proteomes" id="UP000277537">
    <property type="component" value="Unassembled WGS sequence"/>
</dbReference>
<gene>
    <name evidence="4" type="ORF">EGT73_14980</name>
</gene>